<dbReference type="PROSITE" id="PS51275">
    <property type="entry name" value="PEPTIDASE_C26_GGH"/>
    <property type="match status" value="1"/>
</dbReference>
<reference evidence="10" key="1">
    <citation type="submission" date="2021-09" db="EMBL/GenBank/DDBJ databases">
        <authorList>
            <consortium name="AG Swart"/>
            <person name="Singh M."/>
            <person name="Singh A."/>
            <person name="Seah K."/>
            <person name="Emmerich C."/>
        </authorList>
    </citation>
    <scope>NUCLEOTIDE SEQUENCE</scope>
    <source>
        <strain evidence="10">ATCC30299</strain>
    </source>
</reference>
<evidence type="ECO:0000256" key="3">
    <source>
        <dbReference type="ARBA" id="ARBA00012886"/>
    </source>
</evidence>
<dbReference type="PANTHER" id="PTHR11315:SF0">
    <property type="entry name" value="FOLATE GAMMA-GLUTAMYL HYDROLASE"/>
    <property type="match status" value="1"/>
</dbReference>
<keyword evidence="11" id="KW-1185">Reference proteome</keyword>
<feature type="signal peptide" evidence="9">
    <location>
        <begin position="1"/>
        <end position="21"/>
    </location>
</feature>
<evidence type="ECO:0000256" key="5">
    <source>
        <dbReference type="ARBA" id="ARBA00022729"/>
    </source>
</evidence>
<dbReference type="GO" id="GO:0005773">
    <property type="term" value="C:vacuole"/>
    <property type="evidence" value="ECO:0007669"/>
    <property type="project" value="TreeGrafter"/>
</dbReference>
<dbReference type="Gene3D" id="3.40.50.880">
    <property type="match status" value="1"/>
</dbReference>
<sequence length="319" mass="37037">MLSLLFLPLILKLLILTQASAVESDFPIVGIFTMEWDDFGYNTTKNYTSYIAASYVKHLESGGFRTIVIKYDIPYEEIDYLMSRVNAIMLLGGRANLVKRKKGKYQFTEYANKALYVVNKAIEMNDKGVYYPVFGTCLGFEAMFVAAAGENVLERFDSEMYRSIMYFTEKAPTSRFLRGANPALLYDLSYEPIAFENHAFGVSYEKYLNNPRLTDFFDPLAISKDRAGKINIAIAEGKKYPFYAMMVHPEKPPYEYYFPEINHDIRAIQLGHYFVRIFASEAKKNSNKFDTDFEFLKNSARSYDLYFTHYPFEQTYFIL</sequence>
<dbReference type="Pfam" id="PF07722">
    <property type="entry name" value="Peptidase_C26"/>
    <property type="match status" value="1"/>
</dbReference>
<dbReference type="AlphaFoldDB" id="A0AAU9JCY6"/>
<evidence type="ECO:0000256" key="8">
    <source>
        <dbReference type="PROSITE-ProRule" id="PRU00607"/>
    </source>
</evidence>
<evidence type="ECO:0000256" key="2">
    <source>
        <dbReference type="ARBA" id="ARBA00011083"/>
    </source>
</evidence>
<accession>A0AAU9JCY6</accession>
<evidence type="ECO:0000313" key="10">
    <source>
        <dbReference type="EMBL" id="CAG9322173.1"/>
    </source>
</evidence>
<protein>
    <recommendedName>
        <fullName evidence="3 8">folate gamma-glutamyl hydrolase</fullName>
        <ecNumber evidence="3 8">3.4.19.9</ecNumber>
    </recommendedName>
</protein>
<feature type="active site" evidence="8">
    <location>
        <position position="248"/>
    </location>
</feature>
<feature type="chain" id="PRO_5043381329" description="folate gamma-glutamyl hydrolase" evidence="9">
    <location>
        <begin position="22"/>
        <end position="319"/>
    </location>
</feature>
<evidence type="ECO:0000256" key="1">
    <source>
        <dbReference type="ARBA" id="ARBA00004239"/>
    </source>
</evidence>
<comment type="catalytic activity">
    <reaction evidence="8">
        <text>(6S)-5,6,7,8-tetrahydrofolyl-(gamma-L-Glu)(n) + (n-1) H2O = (6S)-5,6,7,8-tetrahydrofolate + (n-1) L-glutamate</text>
        <dbReference type="Rhea" id="RHEA:56784"/>
        <dbReference type="Rhea" id="RHEA-COMP:14738"/>
        <dbReference type="ChEBI" id="CHEBI:15377"/>
        <dbReference type="ChEBI" id="CHEBI:29985"/>
        <dbReference type="ChEBI" id="CHEBI:57453"/>
        <dbReference type="ChEBI" id="CHEBI:141005"/>
        <dbReference type="EC" id="3.4.19.9"/>
    </reaction>
</comment>
<dbReference type="InterPro" id="IPR015527">
    <property type="entry name" value="Pept_C26_g-glut_hydrolase"/>
</dbReference>
<evidence type="ECO:0000313" key="11">
    <source>
        <dbReference type="Proteomes" id="UP001162131"/>
    </source>
</evidence>
<evidence type="ECO:0000256" key="9">
    <source>
        <dbReference type="SAM" id="SignalP"/>
    </source>
</evidence>
<dbReference type="SUPFAM" id="SSF52317">
    <property type="entry name" value="Class I glutamine amidotransferase-like"/>
    <property type="match status" value="1"/>
</dbReference>
<dbReference type="EMBL" id="CAJZBQ010000030">
    <property type="protein sequence ID" value="CAG9322173.1"/>
    <property type="molecule type" value="Genomic_DNA"/>
</dbReference>
<dbReference type="GO" id="GO:0034722">
    <property type="term" value="F:gamma-glutamyl-peptidase activity"/>
    <property type="evidence" value="ECO:0007669"/>
    <property type="project" value="UniProtKB-UniRule"/>
</dbReference>
<dbReference type="EC" id="3.4.19.9" evidence="3 8"/>
<dbReference type="Proteomes" id="UP001162131">
    <property type="component" value="Unassembled WGS sequence"/>
</dbReference>
<feature type="active site" description="Nucleophile" evidence="7 8">
    <location>
        <position position="137"/>
    </location>
</feature>
<organism evidence="10 11">
    <name type="scientific">Blepharisma stoltei</name>
    <dbReference type="NCBI Taxonomy" id="1481888"/>
    <lineage>
        <taxon>Eukaryota</taxon>
        <taxon>Sar</taxon>
        <taxon>Alveolata</taxon>
        <taxon>Ciliophora</taxon>
        <taxon>Postciliodesmatophora</taxon>
        <taxon>Heterotrichea</taxon>
        <taxon>Heterotrichida</taxon>
        <taxon>Blepharismidae</taxon>
        <taxon>Blepharisma</taxon>
    </lineage>
</organism>
<dbReference type="GO" id="GO:0005576">
    <property type="term" value="C:extracellular region"/>
    <property type="evidence" value="ECO:0007669"/>
    <property type="project" value="UniProtKB-SubCell"/>
</dbReference>
<dbReference type="PROSITE" id="PS51273">
    <property type="entry name" value="GATASE_TYPE_1"/>
    <property type="match status" value="1"/>
</dbReference>
<comment type="subcellular location">
    <subcellularLocation>
        <location evidence="1">Secreted</location>
        <location evidence="1">Extracellular space</location>
    </subcellularLocation>
</comment>
<dbReference type="InterPro" id="IPR011697">
    <property type="entry name" value="Peptidase_C26"/>
</dbReference>
<gene>
    <name evidence="10" type="ORF">BSTOLATCC_MIC30551</name>
</gene>
<dbReference type="PANTHER" id="PTHR11315">
    <property type="entry name" value="PROTEASE FAMILY C26 GAMMA-GLUTAMYL HYDROLASE"/>
    <property type="match status" value="1"/>
</dbReference>
<evidence type="ECO:0000256" key="4">
    <source>
        <dbReference type="ARBA" id="ARBA00022525"/>
    </source>
</evidence>
<comment type="similarity">
    <text evidence="2">Belongs to the peptidase C26 family.</text>
</comment>
<dbReference type="InterPro" id="IPR029062">
    <property type="entry name" value="Class_I_gatase-like"/>
</dbReference>
<name>A0AAU9JCY6_9CILI</name>
<feature type="active site" description="Proton donor" evidence="7">
    <location>
        <position position="248"/>
    </location>
</feature>
<keyword evidence="6 8" id="KW-0378">Hydrolase</keyword>
<evidence type="ECO:0000256" key="6">
    <source>
        <dbReference type="ARBA" id="ARBA00022801"/>
    </source>
</evidence>
<keyword evidence="5 9" id="KW-0732">Signal</keyword>
<dbReference type="GO" id="GO:0046900">
    <property type="term" value="P:tetrahydrofolylpolyglutamate metabolic process"/>
    <property type="evidence" value="ECO:0007669"/>
    <property type="project" value="TreeGrafter"/>
</dbReference>
<evidence type="ECO:0000256" key="7">
    <source>
        <dbReference type="PIRSR" id="PIRSR615527-1"/>
    </source>
</evidence>
<comment type="caution">
    <text evidence="10">The sequence shown here is derived from an EMBL/GenBank/DDBJ whole genome shotgun (WGS) entry which is preliminary data.</text>
</comment>
<proteinExistence type="inferred from homology"/>
<keyword evidence="4" id="KW-0964">Secreted</keyword>